<gene>
    <name evidence="11" type="ORF">H171_0725</name>
</gene>
<keyword evidence="7 8" id="KW-0472">Membrane</keyword>
<comment type="subcellular location">
    <subcellularLocation>
        <location evidence="1">Cell membrane</location>
        <topology evidence="1">Multi-pass membrane protein</topology>
    </subcellularLocation>
</comment>
<keyword evidence="4 8" id="KW-0762">Sugar transport</keyword>
<dbReference type="Pfam" id="PF02378">
    <property type="entry name" value="PTS_EIIC"/>
    <property type="match status" value="1"/>
</dbReference>
<reference evidence="11 12" key="1">
    <citation type="submission" date="2017-11" db="EMBL/GenBank/DDBJ databases">
        <title>Understudied soil microbes with underappreciated capabilities: Untangling the Clostridium saccharolyticum group.</title>
        <authorList>
            <person name="Leschine S."/>
        </authorList>
    </citation>
    <scope>NUCLEOTIDE SEQUENCE [LARGE SCALE GENOMIC DNA]</scope>
    <source>
        <strain evidence="11 12">18A</strain>
    </source>
</reference>
<feature type="transmembrane region" description="Helical" evidence="9">
    <location>
        <begin position="265"/>
        <end position="288"/>
    </location>
</feature>
<evidence type="ECO:0000256" key="1">
    <source>
        <dbReference type="ARBA" id="ARBA00004651"/>
    </source>
</evidence>
<feature type="transmembrane region" description="Helical" evidence="9">
    <location>
        <begin position="209"/>
        <end position="232"/>
    </location>
</feature>
<dbReference type="EMBL" id="PGET01000001">
    <property type="protein sequence ID" value="PJJ27263.1"/>
    <property type="molecule type" value="Genomic_DNA"/>
</dbReference>
<dbReference type="InterPro" id="IPR003352">
    <property type="entry name" value="PTS_EIIC"/>
</dbReference>
<evidence type="ECO:0000256" key="3">
    <source>
        <dbReference type="ARBA" id="ARBA00022475"/>
    </source>
</evidence>
<accession>A0A2M8Z1E9</accession>
<proteinExistence type="predicted"/>
<keyword evidence="6 9" id="KW-1133">Transmembrane helix</keyword>
<feature type="transmembrane region" description="Helical" evidence="9">
    <location>
        <begin position="378"/>
        <end position="396"/>
    </location>
</feature>
<comment type="caution">
    <text evidence="11">The sequence shown here is derived from an EMBL/GenBank/DDBJ whole genome shotgun (WGS) entry which is preliminary data.</text>
</comment>
<feature type="transmembrane region" description="Helical" evidence="9">
    <location>
        <begin position="166"/>
        <end position="188"/>
    </location>
</feature>
<dbReference type="AlphaFoldDB" id="A0A2M8Z1E9"/>
<dbReference type="InterPro" id="IPR004796">
    <property type="entry name" value="PTS_IIC_cello"/>
</dbReference>
<dbReference type="InterPro" id="IPR004501">
    <property type="entry name" value="PTS_EIIC_3"/>
</dbReference>
<dbReference type="Proteomes" id="UP000231092">
    <property type="component" value="Unassembled WGS sequence"/>
</dbReference>
<evidence type="ECO:0000259" key="10">
    <source>
        <dbReference type="PROSITE" id="PS51105"/>
    </source>
</evidence>
<keyword evidence="2 8" id="KW-0813">Transport</keyword>
<feature type="transmembrane region" description="Helical" evidence="9">
    <location>
        <begin position="125"/>
        <end position="146"/>
    </location>
</feature>
<feature type="transmembrane region" description="Helical" evidence="9">
    <location>
        <begin position="63"/>
        <end position="81"/>
    </location>
</feature>
<evidence type="ECO:0000313" key="11">
    <source>
        <dbReference type="EMBL" id="PJJ27263.1"/>
    </source>
</evidence>
<name>A0A2M8Z1E9_9FIRM</name>
<sequence length="410" mass="45213">MNGLMIWLSDVFAPKARKVFANPWIDAVASTMKKVLPFILTGSLIFFYNVFRSYLAFLPDLSVIANFTFGLLAVFVVFIVTHEAMIKLDHGQYQINASLTAIAAYLLLCKPQVVDGVFQIANGRIGAAGIMFALVVGIYVAVVFHFYAKLHVLENNMALPDFVSEWINNIIPITITLGIAMVLGNVLGLDFYQLIVNLFMPLQRGAQTLPGFIMICFVPVIFYSMGISSWVFNAVTTPIFMAAIAENIAAVANGGAPLNIATSEAVFTAALITMGGRGGTLPLNVLMLKSKSKKLRTMGKICIGPSVFNINEPLMFGAPVVFNPLLMLPIWINSIIGPAIVWLTMHFGLLNIPSKMIQVGQIPAPFSSVMITEDWRAVPLYIVLFALYLVIWYPFYKVYEKQCMEEEAVK</sequence>
<dbReference type="PANTHER" id="PTHR33989:SF4">
    <property type="entry name" value="PTS SYSTEM N,N'-DIACETYLCHITOBIOSE-SPECIFIC EIIC COMPONENT"/>
    <property type="match status" value="1"/>
</dbReference>
<feature type="transmembrane region" description="Helical" evidence="9">
    <location>
        <begin position="325"/>
        <end position="345"/>
    </location>
</feature>
<evidence type="ECO:0000256" key="5">
    <source>
        <dbReference type="ARBA" id="ARBA00022692"/>
    </source>
</evidence>
<evidence type="ECO:0000256" key="9">
    <source>
        <dbReference type="SAM" id="Phobius"/>
    </source>
</evidence>
<evidence type="ECO:0000256" key="2">
    <source>
        <dbReference type="ARBA" id="ARBA00022448"/>
    </source>
</evidence>
<evidence type="ECO:0000256" key="4">
    <source>
        <dbReference type="ARBA" id="ARBA00022597"/>
    </source>
</evidence>
<keyword evidence="3 8" id="KW-1003">Cell membrane</keyword>
<organism evidence="11 12">
    <name type="scientific">[Clostridium] celerecrescens 18A</name>
    <dbReference type="NCBI Taxonomy" id="1286362"/>
    <lineage>
        <taxon>Bacteria</taxon>
        <taxon>Bacillati</taxon>
        <taxon>Bacillota</taxon>
        <taxon>Clostridia</taxon>
        <taxon>Lachnospirales</taxon>
        <taxon>Lachnospiraceae</taxon>
        <taxon>Lacrimispora</taxon>
    </lineage>
</organism>
<evidence type="ECO:0000313" key="12">
    <source>
        <dbReference type="Proteomes" id="UP000231092"/>
    </source>
</evidence>
<dbReference type="GO" id="GO:0008982">
    <property type="term" value="F:protein-N(PI)-phosphohistidine-sugar phosphotransferase activity"/>
    <property type="evidence" value="ECO:0007669"/>
    <property type="project" value="UniProtKB-UniRule"/>
</dbReference>
<dbReference type="PIRSF" id="PIRSF006351">
    <property type="entry name" value="PTS_EIIC-Cellobiose"/>
    <property type="match status" value="1"/>
</dbReference>
<dbReference type="OrthoDB" id="1641940at2"/>
<dbReference type="InterPro" id="IPR051088">
    <property type="entry name" value="PTS_Sugar-EIIC/EIIB"/>
</dbReference>
<evidence type="ECO:0000256" key="6">
    <source>
        <dbReference type="ARBA" id="ARBA00022989"/>
    </source>
</evidence>
<dbReference type="GO" id="GO:0009401">
    <property type="term" value="P:phosphoenolpyruvate-dependent sugar phosphotransferase system"/>
    <property type="evidence" value="ECO:0007669"/>
    <property type="project" value="InterPro"/>
</dbReference>
<dbReference type="GO" id="GO:1902815">
    <property type="term" value="P:N,N'-diacetylchitobiose import"/>
    <property type="evidence" value="ECO:0007669"/>
    <property type="project" value="TreeGrafter"/>
</dbReference>
<dbReference type="PANTHER" id="PTHR33989">
    <property type="match status" value="1"/>
</dbReference>
<protein>
    <recommendedName>
        <fullName evidence="8">Permease IIC component</fullName>
    </recommendedName>
</protein>
<evidence type="ECO:0000256" key="7">
    <source>
        <dbReference type="ARBA" id="ARBA00023136"/>
    </source>
</evidence>
<evidence type="ECO:0000256" key="8">
    <source>
        <dbReference type="PIRNR" id="PIRNR006351"/>
    </source>
</evidence>
<comment type="function">
    <text evidence="8">The phosphoenolpyruvate-dependent sugar phosphotransferase system (PTS), a major carbohydrate active -transport system, catalyzes the phosphorylation of incoming sugar substrates concomitant with their translocation across the cell membrane.</text>
</comment>
<keyword evidence="5 9" id="KW-0812">Transmembrane</keyword>
<feature type="domain" description="PTS EIIC type-3" evidence="10">
    <location>
        <begin position="8"/>
        <end position="395"/>
    </location>
</feature>
<dbReference type="RefSeq" id="WP_100303924.1">
    <property type="nucleotide sequence ID" value="NZ_PGET01000001.1"/>
</dbReference>
<feature type="transmembrane region" description="Helical" evidence="9">
    <location>
        <begin position="35"/>
        <end position="51"/>
    </location>
</feature>
<dbReference type="GO" id="GO:0005886">
    <property type="term" value="C:plasma membrane"/>
    <property type="evidence" value="ECO:0007669"/>
    <property type="project" value="UniProtKB-SubCell"/>
</dbReference>
<dbReference type="PROSITE" id="PS51105">
    <property type="entry name" value="PTS_EIIC_TYPE_3"/>
    <property type="match status" value="1"/>
</dbReference>